<feature type="chain" id="PRO_5045249065" evidence="6">
    <location>
        <begin position="22"/>
        <end position="448"/>
    </location>
</feature>
<keyword evidence="4" id="KW-0564">Palmitate</keyword>
<accession>A0ABT2UJ06</accession>
<dbReference type="InterPro" id="IPR050490">
    <property type="entry name" value="Bact_solute-bd_prot1"/>
</dbReference>
<dbReference type="Proteomes" id="UP001652445">
    <property type="component" value="Unassembled WGS sequence"/>
</dbReference>
<name>A0ABT2UJ06_9BACL</name>
<evidence type="ECO:0000256" key="2">
    <source>
        <dbReference type="ARBA" id="ARBA00022729"/>
    </source>
</evidence>
<proteinExistence type="predicted"/>
<feature type="signal peptide" evidence="6">
    <location>
        <begin position="1"/>
        <end position="21"/>
    </location>
</feature>
<evidence type="ECO:0000313" key="7">
    <source>
        <dbReference type="EMBL" id="MCU6793857.1"/>
    </source>
</evidence>
<evidence type="ECO:0000256" key="6">
    <source>
        <dbReference type="SAM" id="SignalP"/>
    </source>
</evidence>
<keyword evidence="8" id="KW-1185">Reference proteome</keyword>
<dbReference type="PROSITE" id="PS51257">
    <property type="entry name" value="PROKAR_LIPOPROTEIN"/>
    <property type="match status" value="1"/>
</dbReference>
<reference evidence="7 8" key="1">
    <citation type="submission" date="2022-09" db="EMBL/GenBank/DDBJ databases">
        <authorList>
            <person name="Han X.L."/>
            <person name="Wang Q."/>
            <person name="Lu T."/>
        </authorList>
    </citation>
    <scope>NUCLEOTIDE SEQUENCE [LARGE SCALE GENOMIC DNA]</scope>
    <source>
        <strain evidence="7 8">WQ 127069</strain>
    </source>
</reference>
<keyword evidence="1" id="KW-1003">Cell membrane</keyword>
<organism evidence="7 8">
    <name type="scientific">Paenibacillus baimaensis</name>
    <dbReference type="NCBI Taxonomy" id="2982185"/>
    <lineage>
        <taxon>Bacteria</taxon>
        <taxon>Bacillati</taxon>
        <taxon>Bacillota</taxon>
        <taxon>Bacilli</taxon>
        <taxon>Bacillales</taxon>
        <taxon>Paenibacillaceae</taxon>
        <taxon>Paenibacillus</taxon>
    </lineage>
</organism>
<dbReference type="Gene3D" id="3.40.190.10">
    <property type="entry name" value="Periplasmic binding protein-like II"/>
    <property type="match status" value="2"/>
</dbReference>
<keyword evidence="2 6" id="KW-0732">Signal</keyword>
<gene>
    <name evidence="7" type="ORF">OB236_17280</name>
</gene>
<keyword evidence="5" id="KW-0449">Lipoprotein</keyword>
<sequence>MKKRIGLIASTTLFTSMLLTACSGGNTSSAPATSKAPEAKSAAPVTINWWSWNPDENKAKPFVDKFNASQSEVKVNYKRYEYNDYVKTLKLAMVSGDEVDVFGIQAGAMAKEYTEFSEDLTPYAVKEWGNDWQNRFYDLGLKQLLAGSKTPALPFFNSAAGYLFYNNTLLEKAGLKPPTTYAEWVEYVKVAPSKGINAPFIQGAKDAWQNFDMFIAIANEFAPGKIYEAEAGKVKWTDGDLVKAATTWKDMFQNGIMQNGAYGLSVYPDASDKFAKGETAMIMLGTWHDTRMTKTISANDKKKYGLTTDYEFLAAPFPDLNGDGKPGSLFGGPDVSLAITKESKKKEAAWKFVKWMVSEEAQKMNADVMQIPSIKGIQINDADIGTDRQKANMKQQMKDLENAIGKREFLYPELKTALGDALAMIATGKATPEEGMKNVQTASDKIKK</sequence>
<evidence type="ECO:0000313" key="8">
    <source>
        <dbReference type="Proteomes" id="UP001652445"/>
    </source>
</evidence>
<evidence type="ECO:0000256" key="5">
    <source>
        <dbReference type="ARBA" id="ARBA00023288"/>
    </source>
</evidence>
<comment type="caution">
    <text evidence="7">The sequence shown here is derived from an EMBL/GenBank/DDBJ whole genome shotgun (WGS) entry which is preliminary data.</text>
</comment>
<dbReference type="EMBL" id="JAOQIO010000069">
    <property type="protein sequence ID" value="MCU6793857.1"/>
    <property type="molecule type" value="Genomic_DNA"/>
</dbReference>
<keyword evidence="3" id="KW-0472">Membrane</keyword>
<dbReference type="PANTHER" id="PTHR43649">
    <property type="entry name" value="ARABINOSE-BINDING PROTEIN-RELATED"/>
    <property type="match status" value="1"/>
</dbReference>
<protein>
    <submittedName>
        <fullName evidence="7">Extracellular solute-binding protein</fullName>
    </submittedName>
</protein>
<dbReference type="SUPFAM" id="SSF53850">
    <property type="entry name" value="Periplasmic binding protein-like II"/>
    <property type="match status" value="1"/>
</dbReference>
<dbReference type="Pfam" id="PF01547">
    <property type="entry name" value="SBP_bac_1"/>
    <property type="match status" value="1"/>
</dbReference>
<evidence type="ECO:0000256" key="4">
    <source>
        <dbReference type="ARBA" id="ARBA00023139"/>
    </source>
</evidence>
<evidence type="ECO:0000256" key="1">
    <source>
        <dbReference type="ARBA" id="ARBA00022475"/>
    </source>
</evidence>
<dbReference type="RefSeq" id="WP_262685081.1">
    <property type="nucleotide sequence ID" value="NZ_JAOQIO010000069.1"/>
</dbReference>
<dbReference type="InterPro" id="IPR006059">
    <property type="entry name" value="SBP"/>
</dbReference>
<dbReference type="PANTHER" id="PTHR43649:SF33">
    <property type="entry name" value="POLYGALACTURONAN_RHAMNOGALACTURONAN-BINDING PROTEIN YTCQ"/>
    <property type="match status" value="1"/>
</dbReference>
<evidence type="ECO:0000256" key="3">
    <source>
        <dbReference type="ARBA" id="ARBA00023136"/>
    </source>
</evidence>